<dbReference type="Gene3D" id="3.90.1150.10">
    <property type="entry name" value="Aspartate Aminotransferase, domain 1"/>
    <property type="match status" value="1"/>
</dbReference>
<organism evidence="1">
    <name type="scientific">Barrientosiimonas endolithica</name>
    <dbReference type="NCBI Taxonomy" id="1535208"/>
    <lineage>
        <taxon>Bacteria</taxon>
        <taxon>Bacillati</taxon>
        <taxon>Actinomycetota</taxon>
        <taxon>Actinomycetes</taxon>
        <taxon>Micrococcales</taxon>
        <taxon>Dermacoccaceae</taxon>
        <taxon>Barrientosiimonas</taxon>
    </lineage>
</organism>
<name>A0ABM8HDC2_9MICO</name>
<accession>A0ABM8HDC2</accession>
<protein>
    <submittedName>
        <fullName evidence="1">Uncharacterized protein</fullName>
    </submittedName>
</protein>
<reference evidence="1" key="1">
    <citation type="journal article" date="2014" name="Int. J. Syst. Evol. Microbiol.">
        <title>Complete genome of a new Firmicutes species belonging to the dominant human colonic microbiota ('Ruminococcus bicirculans') reveals two chromosomes and a selective capacity to utilize plant glucans.</title>
        <authorList>
            <consortium name="NISC Comparative Sequencing Program"/>
            <person name="Wegmann U."/>
            <person name="Louis P."/>
            <person name="Goesmann A."/>
            <person name="Henrissat B."/>
            <person name="Duncan S.H."/>
            <person name="Flint H.J."/>
        </authorList>
    </citation>
    <scope>NUCLEOTIDE SEQUENCE</scope>
    <source>
        <strain evidence="1">NBRC 110608</strain>
    </source>
</reference>
<reference evidence="1" key="2">
    <citation type="submission" date="2023-02" db="EMBL/GenBank/DDBJ databases">
        <authorList>
            <person name="Sun Q."/>
            <person name="Mori K."/>
        </authorList>
    </citation>
    <scope>NUCLEOTIDE SEQUENCE</scope>
    <source>
        <strain evidence="1">NBRC 110608</strain>
    </source>
</reference>
<gene>
    <name evidence="1" type="ORF">GCM10025872_25290</name>
</gene>
<dbReference type="InterPro" id="IPR015422">
    <property type="entry name" value="PyrdxlP-dep_Trfase_small"/>
</dbReference>
<dbReference type="EMBL" id="AP027735">
    <property type="protein sequence ID" value="BDZ58872.1"/>
    <property type="molecule type" value="Genomic_DNA"/>
</dbReference>
<evidence type="ECO:0000313" key="1">
    <source>
        <dbReference type="EMBL" id="BDZ58872.1"/>
    </source>
</evidence>
<sequence>MSEFRSRATELDGSDDLAGFRSEFVEPRPGRLRAYLDGNSLGRPLRRTAPALTDLVEGSWGAS</sequence>
<proteinExistence type="predicted"/>